<proteinExistence type="predicted"/>
<evidence type="ECO:0000313" key="3">
    <source>
        <dbReference type="Proteomes" id="UP000268879"/>
    </source>
</evidence>
<feature type="domain" description="DUF8095" evidence="1">
    <location>
        <begin position="60"/>
        <end position="191"/>
    </location>
</feature>
<dbReference type="EMBL" id="LR134481">
    <property type="protein sequence ID" value="VEI33646.1"/>
    <property type="molecule type" value="Genomic_DNA"/>
</dbReference>
<dbReference type="Proteomes" id="UP000268879">
    <property type="component" value="Chromosome"/>
</dbReference>
<reference evidence="2 3" key="1">
    <citation type="submission" date="2018-12" db="EMBL/GenBank/DDBJ databases">
        <authorList>
            <consortium name="Pathogen Informatics"/>
        </authorList>
    </citation>
    <scope>NUCLEOTIDE SEQUENCE [LARGE SCALE GENOMIC DNA]</scope>
    <source>
        <strain evidence="2 3">NCTC10665</strain>
    </source>
</reference>
<gene>
    <name evidence="2" type="ORF">NCTC10665_02024</name>
</gene>
<organism evidence="2 3">
    <name type="scientific">Haemophilus parainfluenzae</name>
    <dbReference type="NCBI Taxonomy" id="729"/>
    <lineage>
        <taxon>Bacteria</taxon>
        <taxon>Pseudomonadati</taxon>
        <taxon>Pseudomonadota</taxon>
        <taxon>Gammaproteobacteria</taxon>
        <taxon>Pasteurellales</taxon>
        <taxon>Pasteurellaceae</taxon>
        <taxon>Haemophilus</taxon>
    </lineage>
</organism>
<name>A0A3S4WWW6_HAEPA</name>
<dbReference type="RefSeq" id="WP_126471894.1">
    <property type="nucleotide sequence ID" value="NZ_LR134481.1"/>
</dbReference>
<evidence type="ECO:0000313" key="2">
    <source>
        <dbReference type="EMBL" id="VEI33646.1"/>
    </source>
</evidence>
<evidence type="ECO:0000259" key="1">
    <source>
        <dbReference type="Pfam" id="PF26367"/>
    </source>
</evidence>
<dbReference type="Pfam" id="PF26367">
    <property type="entry name" value="DUF8095"/>
    <property type="match status" value="1"/>
</dbReference>
<accession>A0A3S4WWW6</accession>
<sequence>MTNYFKKQLGGYSFCFLVSVAVLAEDRRIIYATQMPTPEDHISQNFSESCEVDSEHCNRNVEGALQPKLSNDMSALANSVEFETYKFSDMSASKTTFFSPAGICNGFKSDNGVNVTNSSNYYIKPNDASEYYGSVLGATIYQKGETKTLQYVPVYAIKNENIVKYIEQNEEKNVRNKAHERIQEGRKALNEVICN</sequence>
<dbReference type="AlphaFoldDB" id="A0A3S4WWW6"/>
<dbReference type="InterPro" id="IPR058408">
    <property type="entry name" value="DUF8095"/>
</dbReference>
<protein>
    <recommendedName>
        <fullName evidence="1">DUF8095 domain-containing protein</fullName>
    </recommendedName>
</protein>